<evidence type="ECO:0000256" key="2">
    <source>
        <dbReference type="ARBA" id="ARBA00004569"/>
    </source>
</evidence>
<keyword evidence="4" id="KW-0109">Calcium transport</keyword>
<dbReference type="AlphaFoldDB" id="A0A8S9YPF0"/>
<dbReference type="Pfam" id="PF13833">
    <property type="entry name" value="EF-hand_8"/>
    <property type="match status" value="1"/>
</dbReference>
<keyword evidence="3" id="KW-0813">Transport</keyword>
<keyword evidence="6" id="KW-0677">Repeat</keyword>
<gene>
    <name evidence="15" type="ORF">EG68_09841</name>
</gene>
<feature type="domain" description="EF-hand" evidence="14">
    <location>
        <begin position="150"/>
        <end position="185"/>
    </location>
</feature>
<proteinExistence type="inferred from homology"/>
<keyword evidence="9" id="KW-0809">Transit peptide</keyword>
<dbReference type="GO" id="GO:0051560">
    <property type="term" value="P:mitochondrial calcium ion homeostasis"/>
    <property type="evidence" value="ECO:0007669"/>
    <property type="project" value="TreeGrafter"/>
</dbReference>
<dbReference type="InterPro" id="IPR039800">
    <property type="entry name" value="MICU1/2/3"/>
</dbReference>
<dbReference type="SUPFAM" id="SSF47473">
    <property type="entry name" value="EF-hand"/>
    <property type="match status" value="1"/>
</dbReference>
<dbReference type="PROSITE" id="PS50222">
    <property type="entry name" value="EF_HAND_2"/>
    <property type="match status" value="1"/>
</dbReference>
<evidence type="ECO:0000259" key="14">
    <source>
        <dbReference type="PROSITE" id="PS50222"/>
    </source>
</evidence>
<dbReference type="Proteomes" id="UP000822476">
    <property type="component" value="Unassembled WGS sequence"/>
</dbReference>
<dbReference type="InterPro" id="IPR011992">
    <property type="entry name" value="EF-hand-dom_pair"/>
</dbReference>
<evidence type="ECO:0000313" key="16">
    <source>
        <dbReference type="Proteomes" id="UP000822476"/>
    </source>
</evidence>
<dbReference type="GO" id="GO:1990246">
    <property type="term" value="C:uniplex complex"/>
    <property type="evidence" value="ECO:0007669"/>
    <property type="project" value="TreeGrafter"/>
</dbReference>
<evidence type="ECO:0000256" key="11">
    <source>
        <dbReference type="ARBA" id="ARBA00023128"/>
    </source>
</evidence>
<dbReference type="InterPro" id="IPR018247">
    <property type="entry name" value="EF_Hand_1_Ca_BS"/>
</dbReference>
<evidence type="ECO:0000256" key="8">
    <source>
        <dbReference type="ARBA" id="ARBA00022837"/>
    </source>
</evidence>
<keyword evidence="10" id="KW-0406">Ion transport</keyword>
<dbReference type="PANTHER" id="PTHR12294">
    <property type="entry name" value="EF HAND DOMAIN FAMILY A1,A2-RELATED"/>
    <property type="match status" value="1"/>
</dbReference>
<evidence type="ECO:0000256" key="13">
    <source>
        <dbReference type="ARBA" id="ARBA00038333"/>
    </source>
</evidence>
<dbReference type="CDD" id="cd15900">
    <property type="entry name" value="EFh_MICU"/>
    <property type="match status" value="1"/>
</dbReference>
<keyword evidence="7" id="KW-0999">Mitochondrion inner membrane</keyword>
<organism evidence="15 16">
    <name type="scientific">Paragonimus skrjabini miyazakii</name>
    <dbReference type="NCBI Taxonomy" id="59628"/>
    <lineage>
        <taxon>Eukaryota</taxon>
        <taxon>Metazoa</taxon>
        <taxon>Spiralia</taxon>
        <taxon>Lophotrochozoa</taxon>
        <taxon>Platyhelminthes</taxon>
        <taxon>Trematoda</taxon>
        <taxon>Digenea</taxon>
        <taxon>Plagiorchiida</taxon>
        <taxon>Troglotremata</taxon>
        <taxon>Troglotrematidae</taxon>
        <taxon>Paragonimus</taxon>
    </lineage>
</organism>
<protein>
    <recommendedName>
        <fullName evidence="14">EF-hand domain-containing protein</fullName>
    </recommendedName>
</protein>
<dbReference type="GO" id="GO:0036444">
    <property type="term" value="P:calcium import into the mitochondrion"/>
    <property type="evidence" value="ECO:0007669"/>
    <property type="project" value="TreeGrafter"/>
</dbReference>
<dbReference type="PROSITE" id="PS00018">
    <property type="entry name" value="EF_HAND_1"/>
    <property type="match status" value="1"/>
</dbReference>
<dbReference type="PANTHER" id="PTHR12294:SF1">
    <property type="entry name" value="CALCIUM UPTAKE PROTEIN 1, MITOCHONDRIAL"/>
    <property type="match status" value="1"/>
</dbReference>
<accession>A0A8S9YPF0</accession>
<keyword evidence="5" id="KW-0479">Metal-binding</keyword>
<reference evidence="15" key="1">
    <citation type="submission" date="2019-07" db="EMBL/GenBank/DDBJ databases">
        <title>Annotation for the trematode Paragonimus miyazaki's.</title>
        <authorList>
            <person name="Choi Y.-J."/>
        </authorList>
    </citation>
    <scope>NUCLEOTIDE SEQUENCE</scope>
    <source>
        <strain evidence="15">Japan</strain>
    </source>
</reference>
<name>A0A8S9YPF0_9TREM</name>
<evidence type="ECO:0000256" key="10">
    <source>
        <dbReference type="ARBA" id="ARBA00023065"/>
    </source>
</evidence>
<dbReference type="GO" id="GO:0005509">
    <property type="term" value="F:calcium ion binding"/>
    <property type="evidence" value="ECO:0007669"/>
    <property type="project" value="InterPro"/>
</dbReference>
<dbReference type="EMBL" id="JTDE01005897">
    <property type="protein sequence ID" value="KAF7246776.1"/>
    <property type="molecule type" value="Genomic_DNA"/>
</dbReference>
<comment type="similarity">
    <text evidence="13">Belongs to the MICU1 family. MICU1 subfamily.</text>
</comment>
<dbReference type="OrthoDB" id="10056860at2759"/>
<evidence type="ECO:0000256" key="6">
    <source>
        <dbReference type="ARBA" id="ARBA00022737"/>
    </source>
</evidence>
<keyword evidence="11" id="KW-0496">Mitochondrion</keyword>
<evidence type="ECO:0000256" key="1">
    <source>
        <dbReference type="ARBA" id="ARBA00004273"/>
    </source>
</evidence>
<evidence type="ECO:0000256" key="5">
    <source>
        <dbReference type="ARBA" id="ARBA00022723"/>
    </source>
</evidence>
<keyword evidence="12" id="KW-0472">Membrane</keyword>
<evidence type="ECO:0000256" key="9">
    <source>
        <dbReference type="ARBA" id="ARBA00022946"/>
    </source>
</evidence>
<comment type="subcellular location">
    <subcellularLocation>
        <location evidence="1">Mitochondrion inner membrane</location>
    </subcellularLocation>
    <subcellularLocation>
        <location evidence="2">Mitochondrion intermembrane space</location>
    </subcellularLocation>
</comment>
<dbReference type="Gene3D" id="1.10.238.10">
    <property type="entry name" value="EF-hand"/>
    <property type="match status" value="1"/>
</dbReference>
<evidence type="ECO:0000256" key="12">
    <source>
        <dbReference type="ARBA" id="ARBA00023136"/>
    </source>
</evidence>
<dbReference type="GO" id="GO:0005758">
    <property type="term" value="C:mitochondrial intermembrane space"/>
    <property type="evidence" value="ECO:0007669"/>
    <property type="project" value="UniProtKB-SubCell"/>
</dbReference>
<comment type="caution">
    <text evidence="15">The sequence shown here is derived from an EMBL/GenBank/DDBJ whole genome shotgun (WGS) entry which is preliminary data.</text>
</comment>
<sequence>MMDSRVCGHVLIFLLGLRLLFCATMLSLARSFNHLSLVDYPLSLTCLIFQFNRALPVNGIITDVQFAKFLLTYAGFSEHKCRKMMRGVKQKFAKSDSNVGISYREFADFNLLLSSIADVDTALTFHHMAGAAIDKATLEHVARTVANVKLSPHLIDVVFTLFDENNDGQLSYREFVGVMRNRLLRGLDKSMDTGFVRFLNALCTCAKEQLYYSPPVSVE</sequence>
<evidence type="ECO:0000313" key="15">
    <source>
        <dbReference type="EMBL" id="KAF7246776.1"/>
    </source>
</evidence>
<evidence type="ECO:0000256" key="7">
    <source>
        <dbReference type="ARBA" id="ARBA00022792"/>
    </source>
</evidence>
<keyword evidence="8" id="KW-0106">Calcium</keyword>
<dbReference type="InterPro" id="IPR002048">
    <property type="entry name" value="EF_hand_dom"/>
</dbReference>
<evidence type="ECO:0000256" key="3">
    <source>
        <dbReference type="ARBA" id="ARBA00022448"/>
    </source>
</evidence>
<keyword evidence="16" id="KW-1185">Reference proteome</keyword>
<dbReference type="SMART" id="SM00054">
    <property type="entry name" value="EFh"/>
    <property type="match status" value="1"/>
</dbReference>
<evidence type="ECO:0000256" key="4">
    <source>
        <dbReference type="ARBA" id="ARBA00022568"/>
    </source>
</evidence>